<dbReference type="Gene3D" id="3.60.10.10">
    <property type="entry name" value="Endonuclease/exonuclease/phosphatase"/>
    <property type="match status" value="2"/>
</dbReference>
<dbReference type="EMBL" id="JASPKY010000160">
    <property type="protein sequence ID" value="KAK9729428.1"/>
    <property type="molecule type" value="Genomic_DNA"/>
</dbReference>
<dbReference type="InterPro" id="IPR036691">
    <property type="entry name" value="Endo/exonu/phosph_ase_sf"/>
</dbReference>
<keyword evidence="2" id="KW-1185">Reference proteome</keyword>
<accession>A0AAW1L6A4</accession>
<evidence type="ECO:0000313" key="1">
    <source>
        <dbReference type="EMBL" id="KAK9729428.1"/>
    </source>
</evidence>
<proteinExistence type="predicted"/>
<protein>
    <submittedName>
        <fullName evidence="1">Uncharacterized protein</fullName>
    </submittedName>
</protein>
<organism evidence="1 2">
    <name type="scientific">Popillia japonica</name>
    <name type="common">Japanese beetle</name>
    <dbReference type="NCBI Taxonomy" id="7064"/>
    <lineage>
        <taxon>Eukaryota</taxon>
        <taxon>Metazoa</taxon>
        <taxon>Ecdysozoa</taxon>
        <taxon>Arthropoda</taxon>
        <taxon>Hexapoda</taxon>
        <taxon>Insecta</taxon>
        <taxon>Pterygota</taxon>
        <taxon>Neoptera</taxon>
        <taxon>Endopterygota</taxon>
        <taxon>Coleoptera</taxon>
        <taxon>Polyphaga</taxon>
        <taxon>Scarabaeiformia</taxon>
        <taxon>Scarabaeidae</taxon>
        <taxon>Rutelinae</taxon>
        <taxon>Popillia</taxon>
    </lineage>
</organism>
<comment type="caution">
    <text evidence="1">The sequence shown here is derived from an EMBL/GenBank/DDBJ whole genome shotgun (WGS) entry which is preliminary data.</text>
</comment>
<dbReference type="AlphaFoldDB" id="A0AAW1L6A4"/>
<evidence type="ECO:0000313" key="2">
    <source>
        <dbReference type="Proteomes" id="UP001458880"/>
    </source>
</evidence>
<dbReference type="SUPFAM" id="SSF56219">
    <property type="entry name" value="DNase I-like"/>
    <property type="match status" value="2"/>
</dbReference>
<name>A0AAW1L6A4_POPJA</name>
<gene>
    <name evidence="1" type="ORF">QE152_g15957</name>
</gene>
<dbReference type="Proteomes" id="UP001458880">
    <property type="component" value="Unassembled WGS sequence"/>
</dbReference>
<sequence>MGTYWTDWIASSGIVGHNTGLRPTFIRGETKSFIDVTISTQNIASKLMHWEVLEDEIIRGETKSFIDVTISTQNIASKLMHWEVLEDEMLTEHQYIYFEIGKAGTGKRTVFTKPAVDWKAFLH</sequence>
<reference evidence="1 2" key="1">
    <citation type="journal article" date="2024" name="BMC Genomics">
        <title>De novo assembly and annotation of Popillia japonica's genome with initial clues to its potential as an invasive pest.</title>
        <authorList>
            <person name="Cucini C."/>
            <person name="Boschi S."/>
            <person name="Funari R."/>
            <person name="Cardaioli E."/>
            <person name="Iannotti N."/>
            <person name="Marturano G."/>
            <person name="Paoli F."/>
            <person name="Bruttini M."/>
            <person name="Carapelli A."/>
            <person name="Frati F."/>
            <person name="Nardi F."/>
        </authorList>
    </citation>
    <scope>NUCLEOTIDE SEQUENCE [LARGE SCALE GENOMIC DNA]</scope>
    <source>
        <strain evidence="1">DMR45628</strain>
    </source>
</reference>